<evidence type="ECO:0000313" key="6">
    <source>
        <dbReference type="EMBL" id="CDF38108.1"/>
    </source>
</evidence>
<dbReference type="GO" id="GO:0005524">
    <property type="term" value="F:ATP binding"/>
    <property type="evidence" value="ECO:0007669"/>
    <property type="project" value="UniProtKB-UniRule"/>
</dbReference>
<keyword evidence="6" id="KW-0418">Kinase</keyword>
<evidence type="ECO:0000313" key="7">
    <source>
        <dbReference type="Proteomes" id="UP000012073"/>
    </source>
</evidence>
<keyword evidence="2 3" id="KW-0067">ATP-binding</keyword>
<dbReference type="Gene3D" id="3.30.200.20">
    <property type="entry name" value="Phosphorylase Kinase, domain 1"/>
    <property type="match status" value="1"/>
</dbReference>
<dbReference type="Gene3D" id="1.10.510.10">
    <property type="entry name" value="Transferase(Phosphotransferase) domain 1"/>
    <property type="match status" value="1"/>
</dbReference>
<organism evidence="6 7">
    <name type="scientific">Chondrus crispus</name>
    <name type="common">Carrageen Irish moss</name>
    <name type="synonym">Polymorpha crispa</name>
    <dbReference type="NCBI Taxonomy" id="2769"/>
    <lineage>
        <taxon>Eukaryota</taxon>
        <taxon>Rhodophyta</taxon>
        <taxon>Florideophyceae</taxon>
        <taxon>Rhodymeniophycidae</taxon>
        <taxon>Gigartinales</taxon>
        <taxon>Gigartinaceae</taxon>
        <taxon>Chondrus</taxon>
    </lineage>
</organism>
<dbReference type="OMA" id="ICMNISH"/>
<dbReference type="STRING" id="2769.R7QK36"/>
<feature type="binding site" evidence="3">
    <location>
        <position position="83"/>
    </location>
    <ligand>
        <name>ATP</name>
        <dbReference type="ChEBI" id="CHEBI:30616"/>
    </ligand>
</feature>
<dbReference type="PhylomeDB" id="R7QK36"/>
<feature type="domain" description="Protein kinase" evidence="5">
    <location>
        <begin position="48"/>
        <end position="354"/>
    </location>
</feature>
<sequence length="402" mass="45357">MHLFTRRKGAPAPRKPSPQLVKRRVTIQLALVDRPLMTETEFLVAPRYRSLRLLGAGSYGIVVSALDASPSRAPPPRRVAIKKILAAFANAHMARHVLRELRLLRHLHHPHVVQLLDIDRPPAFAAWQDVYLVTPLLTTDLRDALLQGRLEHPPTQKKVAYQMLLALEHLHSQGIMHRDIKSRNLLLDDHYNLKLCDLGESRFYSKANRDDDIAPPVREPELTGGVSTVIQSAPELSLGAPYDAEVDIWAAGCVIAEIVRPGHAYLFDSTGKQSHVQEIIDMVGYPSDDILAILPDYGQWYLKRQRRRKGAKNRIADAMREGVDPLVVDLLENMIRFSPKDRISARAALDHPWFDDVRKPQPTVAKPYDFARSEPPSKTSKAQLKKLIWEEVVAFHPEAADG</sequence>
<keyword evidence="1 3" id="KW-0547">Nucleotide-binding</keyword>
<evidence type="ECO:0000259" key="5">
    <source>
        <dbReference type="PROSITE" id="PS50011"/>
    </source>
</evidence>
<dbReference type="RefSeq" id="XP_005717977.1">
    <property type="nucleotide sequence ID" value="XM_005717920.1"/>
</dbReference>
<protein>
    <submittedName>
        <fullName evidence="6">Mitogen-activated protein kinase 10 MPK10</fullName>
    </submittedName>
</protein>
<dbReference type="PROSITE" id="PS50011">
    <property type="entry name" value="PROTEIN_KINASE_DOM"/>
    <property type="match status" value="1"/>
</dbReference>
<dbReference type="Gramene" id="CDF38108">
    <property type="protein sequence ID" value="CDF38108"/>
    <property type="gene ID" value="CHC_T00008787001"/>
</dbReference>
<keyword evidence="7" id="KW-1185">Reference proteome</keyword>
<dbReference type="InterPro" id="IPR000719">
    <property type="entry name" value="Prot_kinase_dom"/>
</dbReference>
<dbReference type="AlphaFoldDB" id="R7QK36"/>
<dbReference type="SMART" id="SM00220">
    <property type="entry name" value="S_TKc"/>
    <property type="match status" value="1"/>
</dbReference>
<keyword evidence="6" id="KW-0808">Transferase</keyword>
<dbReference type="Proteomes" id="UP000012073">
    <property type="component" value="Unassembled WGS sequence"/>
</dbReference>
<accession>R7QK36</accession>
<dbReference type="PROSITE" id="PS00108">
    <property type="entry name" value="PROTEIN_KINASE_ST"/>
    <property type="match status" value="1"/>
</dbReference>
<proteinExistence type="inferred from homology"/>
<name>R7QK36_CHOCR</name>
<dbReference type="SUPFAM" id="SSF56112">
    <property type="entry name" value="Protein kinase-like (PK-like)"/>
    <property type="match status" value="1"/>
</dbReference>
<dbReference type="Pfam" id="PF00069">
    <property type="entry name" value="Pkinase"/>
    <property type="match status" value="1"/>
</dbReference>
<dbReference type="GO" id="GO:0004674">
    <property type="term" value="F:protein serine/threonine kinase activity"/>
    <property type="evidence" value="ECO:0007669"/>
    <property type="project" value="UniProtKB-KW"/>
</dbReference>
<dbReference type="KEGG" id="ccp:CHC_T00008787001"/>
<dbReference type="OrthoDB" id="413582at2759"/>
<comment type="similarity">
    <text evidence="4">Belongs to the protein kinase superfamily.</text>
</comment>
<evidence type="ECO:0000256" key="2">
    <source>
        <dbReference type="ARBA" id="ARBA00022840"/>
    </source>
</evidence>
<gene>
    <name evidence="6" type="ORF">CHC_T00008787001</name>
</gene>
<dbReference type="InterPro" id="IPR008271">
    <property type="entry name" value="Ser/Thr_kinase_AS"/>
</dbReference>
<reference evidence="7" key="1">
    <citation type="journal article" date="2013" name="Proc. Natl. Acad. Sci. U.S.A.">
        <title>Genome structure and metabolic features in the red seaweed Chondrus crispus shed light on evolution of the Archaeplastida.</title>
        <authorList>
            <person name="Collen J."/>
            <person name="Porcel B."/>
            <person name="Carre W."/>
            <person name="Ball S.G."/>
            <person name="Chaparro C."/>
            <person name="Tonon T."/>
            <person name="Barbeyron T."/>
            <person name="Michel G."/>
            <person name="Noel B."/>
            <person name="Valentin K."/>
            <person name="Elias M."/>
            <person name="Artiguenave F."/>
            <person name="Arun A."/>
            <person name="Aury J.M."/>
            <person name="Barbosa-Neto J.F."/>
            <person name="Bothwell J.H."/>
            <person name="Bouget F.Y."/>
            <person name="Brillet L."/>
            <person name="Cabello-Hurtado F."/>
            <person name="Capella-Gutierrez S."/>
            <person name="Charrier B."/>
            <person name="Cladiere L."/>
            <person name="Cock J.M."/>
            <person name="Coelho S.M."/>
            <person name="Colleoni C."/>
            <person name="Czjzek M."/>
            <person name="Da Silva C."/>
            <person name="Delage L."/>
            <person name="Denoeud F."/>
            <person name="Deschamps P."/>
            <person name="Dittami S.M."/>
            <person name="Gabaldon T."/>
            <person name="Gachon C.M."/>
            <person name="Groisillier A."/>
            <person name="Herve C."/>
            <person name="Jabbari K."/>
            <person name="Katinka M."/>
            <person name="Kloareg B."/>
            <person name="Kowalczyk N."/>
            <person name="Labadie K."/>
            <person name="Leblanc C."/>
            <person name="Lopez P.J."/>
            <person name="McLachlan D.H."/>
            <person name="Meslet-Cladiere L."/>
            <person name="Moustafa A."/>
            <person name="Nehr Z."/>
            <person name="Nyvall Collen P."/>
            <person name="Panaud O."/>
            <person name="Partensky F."/>
            <person name="Poulain J."/>
            <person name="Rensing S.A."/>
            <person name="Rousvoal S."/>
            <person name="Samson G."/>
            <person name="Symeonidi A."/>
            <person name="Weissenbach J."/>
            <person name="Zambounis A."/>
            <person name="Wincker P."/>
            <person name="Boyen C."/>
        </authorList>
    </citation>
    <scope>NUCLEOTIDE SEQUENCE [LARGE SCALE GENOMIC DNA]</scope>
    <source>
        <strain evidence="7">cv. Stackhouse</strain>
    </source>
</reference>
<dbReference type="PROSITE" id="PS00107">
    <property type="entry name" value="PROTEIN_KINASE_ATP"/>
    <property type="match status" value="1"/>
</dbReference>
<dbReference type="EMBL" id="HG001898">
    <property type="protein sequence ID" value="CDF38108.1"/>
    <property type="molecule type" value="Genomic_DNA"/>
</dbReference>
<dbReference type="InterPro" id="IPR011009">
    <property type="entry name" value="Kinase-like_dom_sf"/>
</dbReference>
<keyword evidence="4" id="KW-0723">Serine/threonine-protein kinase</keyword>
<dbReference type="GeneID" id="17325693"/>
<evidence type="ECO:0000256" key="4">
    <source>
        <dbReference type="RuleBase" id="RU000304"/>
    </source>
</evidence>
<evidence type="ECO:0000256" key="1">
    <source>
        <dbReference type="ARBA" id="ARBA00022741"/>
    </source>
</evidence>
<evidence type="ECO:0000256" key="3">
    <source>
        <dbReference type="PROSITE-ProRule" id="PRU10141"/>
    </source>
</evidence>
<dbReference type="PANTHER" id="PTHR24055">
    <property type="entry name" value="MITOGEN-ACTIVATED PROTEIN KINASE"/>
    <property type="match status" value="1"/>
</dbReference>
<dbReference type="InterPro" id="IPR017441">
    <property type="entry name" value="Protein_kinase_ATP_BS"/>
</dbReference>
<dbReference type="InterPro" id="IPR050117">
    <property type="entry name" value="MAPK"/>
</dbReference>